<evidence type="ECO:0000313" key="1">
    <source>
        <dbReference type="EMBL" id="KAI8529072.1"/>
    </source>
</evidence>
<dbReference type="Proteomes" id="UP001062846">
    <property type="component" value="Chromosome 12"/>
</dbReference>
<dbReference type="EMBL" id="CM046399">
    <property type="protein sequence ID" value="KAI8529072.1"/>
    <property type="molecule type" value="Genomic_DNA"/>
</dbReference>
<sequence length="55" mass="6113">MGGLISSNIILIVVSVLHFVILSPSALSHDHQQRQIKGVNHQYARSNFSDPFKIV</sequence>
<organism evidence="1 2">
    <name type="scientific">Rhododendron molle</name>
    <name type="common">Chinese azalea</name>
    <name type="synonym">Azalea mollis</name>
    <dbReference type="NCBI Taxonomy" id="49168"/>
    <lineage>
        <taxon>Eukaryota</taxon>
        <taxon>Viridiplantae</taxon>
        <taxon>Streptophyta</taxon>
        <taxon>Embryophyta</taxon>
        <taxon>Tracheophyta</taxon>
        <taxon>Spermatophyta</taxon>
        <taxon>Magnoliopsida</taxon>
        <taxon>eudicotyledons</taxon>
        <taxon>Gunneridae</taxon>
        <taxon>Pentapetalae</taxon>
        <taxon>asterids</taxon>
        <taxon>Ericales</taxon>
        <taxon>Ericaceae</taxon>
        <taxon>Ericoideae</taxon>
        <taxon>Rhodoreae</taxon>
        <taxon>Rhododendron</taxon>
    </lineage>
</organism>
<protein>
    <submittedName>
        <fullName evidence="1">Uncharacterized protein</fullName>
    </submittedName>
</protein>
<keyword evidence="2" id="KW-1185">Reference proteome</keyword>
<comment type="caution">
    <text evidence="1">The sequence shown here is derived from an EMBL/GenBank/DDBJ whole genome shotgun (WGS) entry which is preliminary data.</text>
</comment>
<gene>
    <name evidence="1" type="ORF">RHMOL_Rhmol12G0197300</name>
</gene>
<reference evidence="1" key="1">
    <citation type="submission" date="2022-02" db="EMBL/GenBank/DDBJ databases">
        <title>Plant Genome Project.</title>
        <authorList>
            <person name="Zhang R.-G."/>
        </authorList>
    </citation>
    <scope>NUCLEOTIDE SEQUENCE</scope>
    <source>
        <strain evidence="1">AT1</strain>
    </source>
</reference>
<name>A0ACC0LKG4_RHOML</name>
<evidence type="ECO:0000313" key="2">
    <source>
        <dbReference type="Proteomes" id="UP001062846"/>
    </source>
</evidence>
<proteinExistence type="predicted"/>
<accession>A0ACC0LKG4</accession>